<reference evidence="1" key="1">
    <citation type="journal article" date="2021" name="Environ. Microbiol.">
        <title>Gene family expansions and transcriptome signatures uncover fungal adaptations to wood decay.</title>
        <authorList>
            <person name="Hage H."/>
            <person name="Miyauchi S."/>
            <person name="Viragh M."/>
            <person name="Drula E."/>
            <person name="Min B."/>
            <person name="Chaduli D."/>
            <person name="Navarro D."/>
            <person name="Favel A."/>
            <person name="Norest M."/>
            <person name="Lesage-Meessen L."/>
            <person name="Balint B."/>
            <person name="Merenyi Z."/>
            <person name="de Eugenio L."/>
            <person name="Morin E."/>
            <person name="Martinez A.T."/>
            <person name="Baldrian P."/>
            <person name="Stursova M."/>
            <person name="Martinez M.J."/>
            <person name="Novotny C."/>
            <person name="Magnuson J.K."/>
            <person name="Spatafora J.W."/>
            <person name="Maurice S."/>
            <person name="Pangilinan J."/>
            <person name="Andreopoulos W."/>
            <person name="LaButti K."/>
            <person name="Hundley H."/>
            <person name="Na H."/>
            <person name="Kuo A."/>
            <person name="Barry K."/>
            <person name="Lipzen A."/>
            <person name="Henrissat B."/>
            <person name="Riley R."/>
            <person name="Ahrendt S."/>
            <person name="Nagy L.G."/>
            <person name="Grigoriev I.V."/>
            <person name="Martin F."/>
            <person name="Rosso M.N."/>
        </authorList>
    </citation>
    <scope>NUCLEOTIDE SEQUENCE</scope>
    <source>
        <strain evidence="1">CBS 384.51</strain>
    </source>
</reference>
<dbReference type="Proteomes" id="UP001055072">
    <property type="component" value="Unassembled WGS sequence"/>
</dbReference>
<organism evidence="1 2">
    <name type="scientific">Irpex rosettiformis</name>
    <dbReference type="NCBI Taxonomy" id="378272"/>
    <lineage>
        <taxon>Eukaryota</taxon>
        <taxon>Fungi</taxon>
        <taxon>Dikarya</taxon>
        <taxon>Basidiomycota</taxon>
        <taxon>Agaricomycotina</taxon>
        <taxon>Agaricomycetes</taxon>
        <taxon>Polyporales</taxon>
        <taxon>Irpicaceae</taxon>
        <taxon>Irpex</taxon>
    </lineage>
</organism>
<comment type="caution">
    <text evidence="1">The sequence shown here is derived from an EMBL/GenBank/DDBJ whole genome shotgun (WGS) entry which is preliminary data.</text>
</comment>
<sequence length="1041" mass="119313">MSSSGRTRCKCFECLARCPDGIFQTAATILRHKKREETQAREDLLDEPLQHKQRTLPVPPEHSYQELSERDAVSESMPEDFGHFGEGFDSENDDIGVQEPRGSQEDGDAEDWHGEDPFLDPPTDFGGRNGHSRSPTPSDGDFSNAQPEDDPVYINLDQLFNDREQPPRHNDIDDMEELPPAFYEHPTLRNIYLRVFLDATFNHSTQESIRFQLETLYETLKEREVSGAEPIPNLENMARTLRTVERRLGVDPDKYIVYYFLCDVCWARHHPSELNELKTPLCEKDECTGRLWSAKRLRKGITRIPNKVLATCPIVPQIRRILMRPGKFEELQHWRTYHDDPGPAAPETHEQFKESLDPNRPLNDVYDGWAWRAAQAGLERRTGTGEWGVEDLDAKNLNQQFVRLPNGILAMVNIDWRVSNAVHTNEDQQVQRTLFMRRNLNAVIEPFVCDMIEIYYGLDMKVHGHEEPVLTHLQLLINSSDLPATRKLLGLRSHSSKDFMCTRCCQTIDSLTHEDCFDPAKFRLRKDWRYLKYKFQARDADADRREEIADIKGVRWSALDLLPGWLPAQNSPLEFMHSTFLGEIHHVMQEIIVGGGMLTARNRKNKPKEKLRKFLADVEWPGSIGRVPSKVDEGSLKADQWRNLVNVLPVALYCAWEVDGEIPNQDAPRPKATTKASKAESKKESLLKARRQGQRAHDPNVSIADLVDSDDEFVLKEDKAKMSRNYADHYNCVLDLATAILIYASHSLTPNEIDRAAKSHSRACRNWARMNCHLTPNFHLSEHHPEFFLAYGPPYGYWGYPMERHNGFLKSFTHNGHGRGELETTLMRQWLKYSLIADLIISLEGLEDPTPADESIIDTLKTYLGKGGKGTTRRNTMMNSLASRCHTLDGIIEFPQRSQQINLKLPGIIPGHENHDTYTLVLRHLQGIWGDVLNLVPDTAPAHLGEPLAKKSVRSYDYVTFNGLRYGSSIKNAGRKYRNAYIDMRQPVRIILVLRIKHVRNDADLPPLEHTCAIVQRFVRDPHTPAMPWDLQSRNSNVARS</sequence>
<name>A0ACB8UEY9_9APHY</name>
<keyword evidence="2" id="KW-1185">Reference proteome</keyword>
<accession>A0ACB8UEY9</accession>
<proteinExistence type="predicted"/>
<gene>
    <name evidence="1" type="ORF">BDY19DRAFT_903565</name>
</gene>
<evidence type="ECO:0000313" key="1">
    <source>
        <dbReference type="EMBL" id="KAI0092819.1"/>
    </source>
</evidence>
<dbReference type="EMBL" id="MU274903">
    <property type="protein sequence ID" value="KAI0092819.1"/>
    <property type="molecule type" value="Genomic_DNA"/>
</dbReference>
<evidence type="ECO:0000313" key="2">
    <source>
        <dbReference type="Proteomes" id="UP001055072"/>
    </source>
</evidence>
<protein>
    <submittedName>
        <fullName evidence="1">Uncharacterized protein</fullName>
    </submittedName>
</protein>